<dbReference type="EMBL" id="DSRU01000357">
    <property type="protein sequence ID" value="HFN00984.1"/>
    <property type="molecule type" value="Genomic_DNA"/>
</dbReference>
<evidence type="ECO:0000259" key="1">
    <source>
        <dbReference type="Pfam" id="PF04230"/>
    </source>
</evidence>
<dbReference type="InterPro" id="IPR007345">
    <property type="entry name" value="Polysacch_pyruvyl_Trfase"/>
</dbReference>
<dbReference type="GO" id="GO:0016740">
    <property type="term" value="F:transferase activity"/>
    <property type="evidence" value="ECO:0007669"/>
    <property type="project" value="UniProtKB-KW"/>
</dbReference>
<accession>A0A7C3KHZ9</accession>
<feature type="domain" description="Polysaccharide pyruvyl transferase" evidence="1">
    <location>
        <begin position="180"/>
        <end position="220"/>
    </location>
</feature>
<comment type="caution">
    <text evidence="2">The sequence shown here is derived from an EMBL/GenBank/DDBJ whole genome shotgun (WGS) entry which is preliminary data.</text>
</comment>
<protein>
    <submittedName>
        <fullName evidence="2">Polysaccharide pyruvyl transferase family protein</fullName>
    </submittedName>
</protein>
<reference evidence="2" key="1">
    <citation type="journal article" date="2020" name="mSystems">
        <title>Genome- and Community-Level Interaction Insights into Carbon Utilization and Element Cycling Functions of Hydrothermarchaeota in Hydrothermal Sediment.</title>
        <authorList>
            <person name="Zhou Z."/>
            <person name="Liu Y."/>
            <person name="Xu W."/>
            <person name="Pan J."/>
            <person name="Luo Z.H."/>
            <person name="Li M."/>
        </authorList>
    </citation>
    <scope>NUCLEOTIDE SEQUENCE [LARGE SCALE GENOMIC DNA]</scope>
    <source>
        <strain evidence="2">SpSt-418</strain>
    </source>
</reference>
<proteinExistence type="predicted"/>
<sequence length="346" mass="39138">MKVLVVGWFSYENCNVTAGDLMAKDVACNWLELINCDYDVAFAPPFCGGVNWRLVEPSAYSHVVFVCGPFPYKDITIEFLNHFRSCQLIGLDLSMIEPVNYWNPFDSLLERDSSAKARPDISFLSQQSHAPVVGVILVHPQHEYKDKCRHEIVNEAIQRLIDSNSMVVVPIDTCLDPNKTNLRNAVEVETLIARMDLVITTRLHGTVLAIKNEVPPLVIDPIEGGAKVSRQAQTIGWKTVLTTDDLSDENLQKAFDYCKTKMAKEETIKCKIRAIELLEEVRSEFISCLTNPSISTSRIDLPYELSNHNQPKTTNLFRSKIKTLIYPIGKVGKRSLHKIGRQLMKF</sequence>
<keyword evidence="2" id="KW-0808">Transferase</keyword>
<name>A0A7C3KHZ9_9CYAN</name>
<dbReference type="Pfam" id="PF04230">
    <property type="entry name" value="PS_pyruv_trans"/>
    <property type="match status" value="1"/>
</dbReference>
<evidence type="ECO:0000313" key="2">
    <source>
        <dbReference type="EMBL" id="HFN00984.1"/>
    </source>
</evidence>
<organism evidence="2">
    <name type="scientific">Oscillatoriales cyanobacterium SpSt-418</name>
    <dbReference type="NCBI Taxonomy" id="2282169"/>
    <lineage>
        <taxon>Bacteria</taxon>
        <taxon>Bacillati</taxon>
        <taxon>Cyanobacteriota</taxon>
        <taxon>Cyanophyceae</taxon>
        <taxon>Oscillatoriophycideae</taxon>
        <taxon>Oscillatoriales</taxon>
    </lineage>
</organism>
<dbReference type="AlphaFoldDB" id="A0A7C3KHZ9"/>
<gene>
    <name evidence="2" type="ORF">ENR64_25165</name>
</gene>